<evidence type="ECO:0000313" key="1">
    <source>
        <dbReference type="EMBL" id="KAB8296073.1"/>
    </source>
</evidence>
<keyword evidence="2" id="KW-1185">Reference proteome</keyword>
<name>A0A5N6K1P0_MONLA</name>
<evidence type="ECO:0000313" key="2">
    <source>
        <dbReference type="Proteomes" id="UP000326757"/>
    </source>
</evidence>
<dbReference type="EMBL" id="VIGI01000009">
    <property type="protein sequence ID" value="KAB8296073.1"/>
    <property type="molecule type" value="Genomic_DNA"/>
</dbReference>
<protein>
    <submittedName>
        <fullName evidence="1">Uncharacterized protein</fullName>
    </submittedName>
</protein>
<proteinExistence type="predicted"/>
<dbReference type="AlphaFoldDB" id="A0A5N6K1P0"/>
<organism evidence="1 2">
    <name type="scientific">Monilinia laxa</name>
    <name type="common">Brown rot fungus</name>
    <name type="synonym">Sclerotinia laxa</name>
    <dbReference type="NCBI Taxonomy" id="61186"/>
    <lineage>
        <taxon>Eukaryota</taxon>
        <taxon>Fungi</taxon>
        <taxon>Dikarya</taxon>
        <taxon>Ascomycota</taxon>
        <taxon>Pezizomycotina</taxon>
        <taxon>Leotiomycetes</taxon>
        <taxon>Helotiales</taxon>
        <taxon>Sclerotiniaceae</taxon>
        <taxon>Monilinia</taxon>
    </lineage>
</organism>
<dbReference type="Proteomes" id="UP000326757">
    <property type="component" value="Unassembled WGS sequence"/>
</dbReference>
<reference evidence="1 2" key="1">
    <citation type="submission" date="2019-06" db="EMBL/GenBank/DDBJ databases">
        <title>Genome Sequence of the Brown Rot Fungal Pathogen Monilinia laxa.</title>
        <authorList>
            <person name="De Miccolis Angelini R.M."/>
            <person name="Landi L."/>
            <person name="Abate D."/>
            <person name="Pollastro S."/>
            <person name="Romanazzi G."/>
            <person name="Faretra F."/>
        </authorList>
    </citation>
    <scope>NUCLEOTIDE SEQUENCE [LARGE SCALE GENOMIC DNA]</scope>
    <source>
        <strain evidence="1 2">Mlax316</strain>
    </source>
</reference>
<accession>A0A5N6K1P0</accession>
<comment type="caution">
    <text evidence="1">The sequence shown here is derived from an EMBL/GenBank/DDBJ whole genome shotgun (WGS) entry which is preliminary data.</text>
</comment>
<gene>
    <name evidence="1" type="ORF">EYC80_008879</name>
</gene>
<sequence>MISRFKKRLPGWIQKTALTRHWVYTPSRTPGLLNRIDDGITQPVHVDVKRNRTFASESSSKLPEKFDHLSASLTVDGHAVQVEAHEFRGSPEIDTAISCCDSSSLPSQHQRTQ</sequence>